<organism evidence="1 2">
    <name type="scientific">Campylobacter jejuni subsp. jejuni serotype O:23/36 (strain 81-176)</name>
    <dbReference type="NCBI Taxonomy" id="354242"/>
    <lineage>
        <taxon>Bacteria</taxon>
        <taxon>Pseudomonadati</taxon>
        <taxon>Campylobacterota</taxon>
        <taxon>Epsilonproteobacteria</taxon>
        <taxon>Campylobacterales</taxon>
        <taxon>Campylobacteraceae</taxon>
        <taxon>Campylobacter</taxon>
    </lineage>
</organism>
<protein>
    <recommendedName>
        <fullName evidence="3">Periplasmic protein</fullName>
    </recommendedName>
</protein>
<name>A0A0H3PC06_CAMJJ</name>
<dbReference type="AlphaFoldDB" id="A0A0H3PC06"/>
<dbReference type="HOGENOM" id="CLU_1014452_0_0_7"/>
<reference evidence="2" key="1">
    <citation type="submission" date="2006-12" db="EMBL/GenBank/DDBJ databases">
        <authorList>
            <person name="Fouts D.E."/>
            <person name="Nelson K.E."/>
            <person name="Sebastian Y."/>
        </authorList>
    </citation>
    <scope>NUCLEOTIDE SEQUENCE [LARGE SCALE GENOMIC DNA]</scope>
    <source>
        <strain evidence="2">81-176</strain>
    </source>
</reference>
<dbReference type="Proteomes" id="UP000000646">
    <property type="component" value="Chromosome"/>
</dbReference>
<evidence type="ECO:0000313" key="2">
    <source>
        <dbReference type="Proteomes" id="UP000000646"/>
    </source>
</evidence>
<dbReference type="EMBL" id="CP000538">
    <property type="protein sequence ID" value="EAQ73360.1"/>
    <property type="molecule type" value="Genomic_DNA"/>
</dbReference>
<evidence type="ECO:0008006" key="3">
    <source>
        <dbReference type="Google" id="ProtNLM"/>
    </source>
</evidence>
<accession>A0A0H3PC06</accession>
<dbReference type="eggNOG" id="ENOG5030MEB">
    <property type="taxonomic scope" value="Bacteria"/>
</dbReference>
<gene>
    <name evidence="1" type="ordered locus">CJJ81176_0400</name>
</gene>
<proteinExistence type="predicted"/>
<sequence>MKFFLLVFCFVNLALAQVYKGELYFYHLQDKEIFAIVYDNTPMTPLFDRDKNQTSSSFLIVDDINGNLEIPLFKTNDFWQDEHKKYKINSSKMLTYDNKNFQGENLGTTTLELVETQDGIRIKRSLDFIGFKDDFKEFHPVHKGVFSFEQIRQKPIFLQDGKISFEEWYYFYEDGMSRAILELNNFVYDINAHAFVKLNDLYNTKNQKFQNLLHEKLKNTCDECFEDLQNLQFNNNFLLNNGKLKICYLPFEGHFLDENICVEFNEDELKEFKK</sequence>
<evidence type="ECO:0000313" key="1">
    <source>
        <dbReference type="EMBL" id="EAQ73360.1"/>
    </source>
</evidence>
<dbReference type="RefSeq" id="WP_009882097.1">
    <property type="nucleotide sequence ID" value="NC_008787.1"/>
</dbReference>
<dbReference type="KEGG" id="cjj:CJJ81176_0400"/>